<feature type="non-terminal residue" evidence="2">
    <location>
        <position position="1"/>
    </location>
</feature>
<keyword evidence="2" id="KW-0413">Isomerase</keyword>
<feature type="non-terminal residue" evidence="2">
    <location>
        <position position="133"/>
    </location>
</feature>
<proteinExistence type="predicted"/>
<sequence>GDPGSARSDPARRGHPRAHARPGGGDGAGRHGRQRPHRRRLHLGGLHRHLRPGGGVPRVRRPPARLRRRAAAVCPRARDRGLDATRGAAARARGDRPAPRRRHPRLPARRSGPAPRPRPHARRAGRGRGQCPV</sequence>
<feature type="compositionally biased region" description="Basic residues" evidence="1">
    <location>
        <begin position="58"/>
        <end position="70"/>
    </location>
</feature>
<feature type="compositionally biased region" description="Basic residues" evidence="1">
    <location>
        <begin position="117"/>
        <end position="126"/>
    </location>
</feature>
<evidence type="ECO:0000313" key="2">
    <source>
        <dbReference type="EMBL" id="CAA9391422.1"/>
    </source>
</evidence>
<name>A0A6J4NSY9_9ACTN</name>
<dbReference type="EMBL" id="CADCUP010000111">
    <property type="protein sequence ID" value="CAA9391422.1"/>
    <property type="molecule type" value="Genomic_DNA"/>
</dbReference>
<dbReference type="AlphaFoldDB" id="A0A6J4NSY9"/>
<accession>A0A6J4NSY9</accession>
<reference evidence="2" key="1">
    <citation type="submission" date="2020-02" db="EMBL/GenBank/DDBJ databases">
        <authorList>
            <person name="Meier V. D."/>
        </authorList>
    </citation>
    <scope>NUCLEOTIDE SEQUENCE</scope>
    <source>
        <strain evidence="2">AVDCRST_MAG06</strain>
    </source>
</reference>
<dbReference type="GO" id="GO:0004106">
    <property type="term" value="F:chorismate mutase activity"/>
    <property type="evidence" value="ECO:0007669"/>
    <property type="project" value="UniProtKB-EC"/>
</dbReference>
<feature type="region of interest" description="Disordered" evidence="1">
    <location>
        <begin position="1"/>
        <end position="133"/>
    </location>
</feature>
<organism evidence="2">
    <name type="scientific">uncultured Nocardioides sp</name>
    <dbReference type="NCBI Taxonomy" id="198441"/>
    <lineage>
        <taxon>Bacteria</taxon>
        <taxon>Bacillati</taxon>
        <taxon>Actinomycetota</taxon>
        <taxon>Actinomycetes</taxon>
        <taxon>Propionibacteriales</taxon>
        <taxon>Nocardioidaceae</taxon>
        <taxon>Nocardioides</taxon>
        <taxon>environmental samples</taxon>
    </lineage>
</organism>
<protein>
    <submittedName>
        <fullName evidence="2">Chorismate mutase II</fullName>
        <ecNumber evidence="2">5.4.99.5</ecNumber>
    </submittedName>
</protein>
<evidence type="ECO:0000256" key="1">
    <source>
        <dbReference type="SAM" id="MobiDB-lite"/>
    </source>
</evidence>
<gene>
    <name evidence="2" type="ORF">AVDCRST_MAG06-1618</name>
</gene>
<feature type="compositionally biased region" description="Basic residues" evidence="1">
    <location>
        <begin position="99"/>
        <end position="108"/>
    </location>
</feature>
<feature type="compositionally biased region" description="Basic residues" evidence="1">
    <location>
        <begin position="30"/>
        <end position="51"/>
    </location>
</feature>
<dbReference type="EC" id="5.4.99.5" evidence="2"/>